<dbReference type="PROSITE" id="PS51748">
    <property type="entry name" value="HEXOKINASE_2"/>
    <property type="match status" value="2"/>
</dbReference>
<evidence type="ECO:0000256" key="9">
    <source>
        <dbReference type="ARBA" id="ARBA00023152"/>
    </source>
</evidence>
<evidence type="ECO:0000256" key="14">
    <source>
        <dbReference type="ARBA" id="ARBA00059457"/>
    </source>
</evidence>
<gene>
    <name evidence="17" type="primary">Hk3</name>
    <name evidence="17" type="ORF">HELFUL_R11622</name>
</gene>
<evidence type="ECO:0000256" key="7">
    <source>
        <dbReference type="ARBA" id="ARBA00022777"/>
    </source>
</evidence>
<accession>A0A7L2B4I0</accession>
<dbReference type="Pfam" id="PF00349">
    <property type="entry name" value="Hexokinase_1"/>
    <property type="match status" value="2"/>
</dbReference>
<dbReference type="Proteomes" id="UP000590868">
    <property type="component" value="Unassembled WGS sequence"/>
</dbReference>
<comment type="caution">
    <text evidence="17">The sequence shown here is derived from an EMBL/GenBank/DDBJ whole genome shotgun (WGS) entry which is preliminary data.</text>
</comment>
<dbReference type="InterPro" id="IPR019807">
    <property type="entry name" value="Hexokinase_BS"/>
</dbReference>
<evidence type="ECO:0000256" key="11">
    <source>
        <dbReference type="ARBA" id="ARBA00047905"/>
    </source>
</evidence>
<evidence type="ECO:0000256" key="13">
    <source>
        <dbReference type="ARBA" id="ARBA00050361"/>
    </source>
</evidence>
<evidence type="ECO:0000256" key="4">
    <source>
        <dbReference type="ARBA" id="ARBA00012324"/>
    </source>
</evidence>
<evidence type="ECO:0000256" key="3">
    <source>
        <dbReference type="ARBA" id="ARBA00009225"/>
    </source>
</evidence>
<dbReference type="EC" id="2.7.1.1" evidence="4"/>
<evidence type="ECO:0000313" key="18">
    <source>
        <dbReference type="Proteomes" id="UP000590868"/>
    </source>
</evidence>
<evidence type="ECO:0000259" key="15">
    <source>
        <dbReference type="Pfam" id="PF00349"/>
    </source>
</evidence>
<comment type="catalytic activity">
    <reaction evidence="12">
        <text>D-glucose + ATP = D-glucose 6-phosphate + ADP + H(+)</text>
        <dbReference type="Rhea" id="RHEA:17825"/>
        <dbReference type="ChEBI" id="CHEBI:4167"/>
        <dbReference type="ChEBI" id="CHEBI:15378"/>
        <dbReference type="ChEBI" id="CHEBI:30616"/>
        <dbReference type="ChEBI" id="CHEBI:61548"/>
        <dbReference type="ChEBI" id="CHEBI:456216"/>
        <dbReference type="EC" id="2.7.1.1"/>
    </reaction>
    <physiologicalReaction direction="left-to-right" evidence="12">
        <dbReference type="Rhea" id="RHEA:17826"/>
    </physiologicalReaction>
</comment>
<dbReference type="GO" id="GO:0019158">
    <property type="term" value="F:mannokinase activity"/>
    <property type="evidence" value="ECO:0007669"/>
    <property type="project" value="TreeGrafter"/>
</dbReference>
<feature type="domain" description="Hexokinase N-terminal" evidence="15">
    <location>
        <begin position="9"/>
        <end position="205"/>
    </location>
</feature>
<dbReference type="EMBL" id="VXBZ01009720">
    <property type="protein sequence ID" value="NXP53249.1"/>
    <property type="molecule type" value="Genomic_DNA"/>
</dbReference>
<dbReference type="UniPathway" id="UPA00242"/>
<evidence type="ECO:0000313" key="17">
    <source>
        <dbReference type="EMBL" id="NXP53249.1"/>
    </source>
</evidence>
<keyword evidence="18" id="KW-1185">Reference proteome</keyword>
<dbReference type="Gene3D" id="3.40.367.20">
    <property type="match status" value="2"/>
</dbReference>
<dbReference type="InterPro" id="IPR022672">
    <property type="entry name" value="Hexokinase_N"/>
</dbReference>
<feature type="non-terminal residue" evidence="17">
    <location>
        <position position="920"/>
    </location>
</feature>
<dbReference type="GO" id="GO:0001678">
    <property type="term" value="P:intracellular glucose homeostasis"/>
    <property type="evidence" value="ECO:0007669"/>
    <property type="project" value="InterPro"/>
</dbReference>
<comment type="pathway">
    <text evidence="2">Carbohydrate metabolism; hexose metabolism.</text>
</comment>
<feature type="domain" description="Hexokinase N-terminal" evidence="15">
    <location>
        <begin position="457"/>
        <end position="651"/>
    </location>
</feature>
<dbReference type="UniPathway" id="UPA00109">
    <property type="reaction ID" value="UER00180"/>
</dbReference>
<dbReference type="PRINTS" id="PR00475">
    <property type="entry name" value="HEXOKINASE"/>
</dbReference>
<dbReference type="AlphaFoldDB" id="A0A7L2B4I0"/>
<keyword evidence="6" id="KW-0547">Nucleotide-binding</keyword>
<dbReference type="FunFam" id="3.30.420.40:FF:000494">
    <property type="entry name" value="Hexokinase 2"/>
    <property type="match status" value="1"/>
</dbReference>
<dbReference type="GO" id="GO:0005829">
    <property type="term" value="C:cytosol"/>
    <property type="evidence" value="ECO:0007669"/>
    <property type="project" value="TreeGrafter"/>
</dbReference>
<dbReference type="GO" id="GO:0006096">
    <property type="term" value="P:glycolytic process"/>
    <property type="evidence" value="ECO:0007669"/>
    <property type="project" value="UniProtKB-UniPathway"/>
</dbReference>
<keyword evidence="7" id="KW-0418">Kinase</keyword>
<comment type="pathway">
    <text evidence="1">Carbohydrate degradation; glycolysis; D-glyceraldehyde 3-phosphate and glycerone phosphate from D-glucose: step 1/4.</text>
</comment>
<evidence type="ECO:0000256" key="2">
    <source>
        <dbReference type="ARBA" id="ARBA00005028"/>
    </source>
</evidence>
<evidence type="ECO:0000256" key="8">
    <source>
        <dbReference type="ARBA" id="ARBA00022840"/>
    </source>
</evidence>
<name>A0A7L2B4I0_9GRUI</name>
<feature type="domain" description="Hexokinase C-terminal" evidence="16">
    <location>
        <begin position="657"/>
        <end position="913"/>
    </location>
</feature>
<dbReference type="OrthoDB" id="419537at2759"/>
<organism evidence="17 18">
    <name type="scientific">Heliornis fulica</name>
    <name type="common">sungrebe</name>
    <dbReference type="NCBI Taxonomy" id="54369"/>
    <lineage>
        <taxon>Eukaryota</taxon>
        <taxon>Metazoa</taxon>
        <taxon>Chordata</taxon>
        <taxon>Craniata</taxon>
        <taxon>Vertebrata</taxon>
        <taxon>Euteleostomi</taxon>
        <taxon>Archelosauria</taxon>
        <taxon>Archosauria</taxon>
        <taxon>Dinosauria</taxon>
        <taxon>Saurischia</taxon>
        <taxon>Theropoda</taxon>
        <taxon>Coelurosauria</taxon>
        <taxon>Aves</taxon>
        <taxon>Neognathae</taxon>
        <taxon>Neoaves</taxon>
        <taxon>Gruiformes</taxon>
        <taxon>Heliornithidae</taxon>
        <taxon>Heliornis</taxon>
    </lineage>
</organism>
<dbReference type="FunFam" id="3.40.367.20:FF:000005">
    <property type="entry name" value="Phosphotransferase"/>
    <property type="match status" value="1"/>
</dbReference>
<dbReference type="Gene3D" id="3.30.420.40">
    <property type="match status" value="2"/>
</dbReference>
<evidence type="ECO:0000256" key="10">
    <source>
        <dbReference type="ARBA" id="ARBA00044613"/>
    </source>
</evidence>
<dbReference type="GO" id="GO:0004340">
    <property type="term" value="F:glucokinase activity"/>
    <property type="evidence" value="ECO:0007669"/>
    <property type="project" value="TreeGrafter"/>
</dbReference>
<evidence type="ECO:0000256" key="1">
    <source>
        <dbReference type="ARBA" id="ARBA00004888"/>
    </source>
</evidence>
<dbReference type="GO" id="GO:0008865">
    <property type="term" value="F:fructokinase activity"/>
    <property type="evidence" value="ECO:0007669"/>
    <property type="project" value="TreeGrafter"/>
</dbReference>
<evidence type="ECO:0000259" key="16">
    <source>
        <dbReference type="Pfam" id="PF03727"/>
    </source>
</evidence>
<comment type="catalytic activity">
    <reaction evidence="13">
        <text>D-mannose + ATP = D-mannose 6-phosphate + ADP + H(+)</text>
        <dbReference type="Rhea" id="RHEA:11028"/>
        <dbReference type="ChEBI" id="CHEBI:4208"/>
        <dbReference type="ChEBI" id="CHEBI:15378"/>
        <dbReference type="ChEBI" id="CHEBI:30616"/>
        <dbReference type="ChEBI" id="CHEBI:58735"/>
        <dbReference type="ChEBI" id="CHEBI:456216"/>
        <dbReference type="EC" id="2.7.1.1"/>
    </reaction>
    <physiologicalReaction direction="left-to-right" evidence="13">
        <dbReference type="Rhea" id="RHEA:11029"/>
    </physiologicalReaction>
</comment>
<dbReference type="FunFam" id="3.40.367.20:FF:000001">
    <property type="entry name" value="Hexokinase 1"/>
    <property type="match status" value="1"/>
</dbReference>
<dbReference type="PANTHER" id="PTHR19443:SF1">
    <property type="entry name" value="HEXOKINASE-3"/>
    <property type="match status" value="1"/>
</dbReference>
<dbReference type="GO" id="GO:0005536">
    <property type="term" value="F:D-glucose binding"/>
    <property type="evidence" value="ECO:0007669"/>
    <property type="project" value="InterPro"/>
</dbReference>
<evidence type="ECO:0000256" key="5">
    <source>
        <dbReference type="ARBA" id="ARBA00022679"/>
    </source>
</evidence>
<dbReference type="Pfam" id="PF03727">
    <property type="entry name" value="Hexokinase_2"/>
    <property type="match status" value="2"/>
</dbReference>
<dbReference type="SUPFAM" id="SSF53067">
    <property type="entry name" value="Actin-like ATPase domain"/>
    <property type="match status" value="4"/>
</dbReference>
<keyword evidence="8" id="KW-0067">ATP-binding</keyword>
<feature type="domain" description="Hexokinase C-terminal" evidence="16">
    <location>
        <begin position="213"/>
        <end position="446"/>
    </location>
</feature>
<dbReference type="InterPro" id="IPR022673">
    <property type="entry name" value="Hexokinase_C"/>
</dbReference>
<dbReference type="GO" id="GO:0005739">
    <property type="term" value="C:mitochondrion"/>
    <property type="evidence" value="ECO:0007669"/>
    <property type="project" value="TreeGrafter"/>
</dbReference>
<dbReference type="GO" id="GO:0006006">
    <property type="term" value="P:glucose metabolic process"/>
    <property type="evidence" value="ECO:0007669"/>
    <property type="project" value="TreeGrafter"/>
</dbReference>
<dbReference type="InterPro" id="IPR043129">
    <property type="entry name" value="ATPase_NBD"/>
</dbReference>
<reference evidence="17 18" key="1">
    <citation type="submission" date="2019-09" db="EMBL/GenBank/DDBJ databases">
        <title>Bird 10,000 Genomes (B10K) Project - Family phase.</title>
        <authorList>
            <person name="Zhang G."/>
        </authorList>
    </citation>
    <scope>NUCLEOTIDE SEQUENCE [LARGE SCALE GENOMIC DNA]</scope>
    <source>
        <strain evidence="17">B10K-DU-001-55</strain>
        <tissue evidence="17">Muscle</tissue>
    </source>
</reference>
<evidence type="ECO:0000256" key="6">
    <source>
        <dbReference type="ARBA" id="ARBA00022741"/>
    </source>
</evidence>
<comment type="catalytic activity">
    <reaction evidence="10">
        <text>a D-hexose + ATP = a D-hexose 6-phosphate + ADP + H(+)</text>
        <dbReference type="Rhea" id="RHEA:22740"/>
        <dbReference type="ChEBI" id="CHEBI:4194"/>
        <dbReference type="ChEBI" id="CHEBI:15378"/>
        <dbReference type="ChEBI" id="CHEBI:30616"/>
        <dbReference type="ChEBI" id="CHEBI:229467"/>
        <dbReference type="ChEBI" id="CHEBI:456216"/>
        <dbReference type="EC" id="2.7.1.1"/>
    </reaction>
    <physiologicalReaction direction="left-to-right" evidence="10">
        <dbReference type="Rhea" id="RHEA:22741"/>
    </physiologicalReaction>
</comment>
<dbReference type="PROSITE" id="PS00378">
    <property type="entry name" value="HEXOKINASE_1"/>
    <property type="match status" value="1"/>
</dbReference>
<evidence type="ECO:0000256" key="12">
    <source>
        <dbReference type="ARBA" id="ARBA00048160"/>
    </source>
</evidence>
<feature type="non-terminal residue" evidence="17">
    <location>
        <position position="1"/>
    </location>
</feature>
<comment type="function">
    <text evidence="14">Catalyzes the phosphorylation of various hexoses to hexose 6-phosphate.</text>
</comment>
<comment type="catalytic activity">
    <reaction evidence="11">
        <text>D-fructose + ATP = D-fructose 6-phosphate + ADP + H(+)</text>
        <dbReference type="Rhea" id="RHEA:16125"/>
        <dbReference type="ChEBI" id="CHEBI:15378"/>
        <dbReference type="ChEBI" id="CHEBI:30616"/>
        <dbReference type="ChEBI" id="CHEBI:37721"/>
        <dbReference type="ChEBI" id="CHEBI:61527"/>
        <dbReference type="ChEBI" id="CHEBI:456216"/>
        <dbReference type="EC" id="2.7.1.1"/>
    </reaction>
    <physiologicalReaction direction="left-to-right" evidence="11">
        <dbReference type="Rhea" id="RHEA:16126"/>
    </physiologicalReaction>
</comment>
<proteinExistence type="inferred from homology"/>
<dbReference type="InterPro" id="IPR001312">
    <property type="entry name" value="Hexokinase"/>
</dbReference>
<dbReference type="GO" id="GO:0005524">
    <property type="term" value="F:ATP binding"/>
    <property type="evidence" value="ECO:0007669"/>
    <property type="project" value="UniProtKB-KW"/>
</dbReference>
<protein>
    <recommendedName>
        <fullName evidence="4">hexokinase</fullName>
        <ecNumber evidence="4">2.7.1.1</ecNumber>
    </recommendedName>
</protein>
<keyword evidence="5" id="KW-0808">Transferase</keyword>
<dbReference type="PANTHER" id="PTHR19443">
    <property type="entry name" value="HEXOKINASE"/>
    <property type="match status" value="1"/>
</dbReference>
<sequence length="920" mass="100335">PALTSCPQVQRALLAFTISLETLHTVKVRMLQAMRKGLSRQTHAQANVRMLPTYICSTPDGTEKGDFLVVELCQSHIRTLWVTLLGDGNQSPQVMHKIFDLPRAITQGKGEALFDFIAQCLRQFLAGISSSQQNIPLGFVFPFSCRQTQLDKAELISWSKGFSCSDVEGKDVVQLLQAAINKQELYHVDVVALMNDTVGTMMTHSMVGKPCEVALVVGTGTNSCFMAEAQQVEMAEKNSGRMCVNTEWGCFGDDGTLSDILTPYDQCVDQESSNPGEKRFEKLVGTLYLGEIIRHVLIALATEKALFIGSSIAVLRSKDVLKAQQVLEMINTEEGMAKAKSTLEALGLQPSKQDCCRVQQICQAVVRRAAALCAAGLSAILSHMCQSRQLLQLVVNVGVDGELYQGHTRFGEILQNVTELLAPECTATLLPAVDGTGRGAAIVTAVALRLVAQRCEVDCLLAPLRLSHSDLKRVQALMRQEMELGLGRESNANASVRMLPTYVCSTPDGTERGEFLALDLGGTNFRVLVVRVAQDGIHIASEVYLIPTPVMQGTGEVLFNHIVECIMDFQLKQGLMGQILPLGFTFSFPCQQLGLDKAVLLSWTKGFSASGCVGQDVVQLLREAAQRKQHLGLKVVAVVNDTVGTMISCGYDDSKCEIGLIVGTGTNACYMEEMQNVGTVEGEQGRMCINMEWGAFGDNGCLDDIFTSFDRLVDEKTINPGKQRFEKLISGMYLGEIVRHILLVLVEKRLLFRGKPCPKLHTRDIFQTKFLSSIEMVLPPPARGLGTAVLMVSLVWDSDGLALRQVQTILHDLELQANFEDSMLVREVCQTVSTRAAHLCAAGLAAVVEKMRENRGLDQLAVTVGVDGTLYKLHPHFSQNLQKMLRDLAPNCSVTFLQSEDGSGKGAALVAAVACRGTEP</sequence>
<dbReference type="FunFam" id="3.30.420.40:FF:000095">
    <property type="entry name" value="Phosphotransferase"/>
    <property type="match status" value="1"/>
</dbReference>
<comment type="similarity">
    <text evidence="3">Belongs to the hexokinase family.</text>
</comment>
<keyword evidence="9" id="KW-0324">Glycolysis</keyword>